<keyword evidence="2" id="KW-1185">Reference proteome</keyword>
<comment type="caution">
    <text evidence="1">The sequence shown here is derived from an EMBL/GenBank/DDBJ whole genome shotgun (WGS) entry which is preliminary data.</text>
</comment>
<dbReference type="AlphaFoldDB" id="A0AAW1MY56"/>
<accession>A0AAW1MY56</accession>
<evidence type="ECO:0000313" key="2">
    <source>
        <dbReference type="Proteomes" id="UP001458880"/>
    </source>
</evidence>
<evidence type="ECO:0000313" key="1">
    <source>
        <dbReference type="EMBL" id="KAK9751393.1"/>
    </source>
</evidence>
<organism evidence="1 2">
    <name type="scientific">Popillia japonica</name>
    <name type="common">Japanese beetle</name>
    <dbReference type="NCBI Taxonomy" id="7064"/>
    <lineage>
        <taxon>Eukaryota</taxon>
        <taxon>Metazoa</taxon>
        <taxon>Ecdysozoa</taxon>
        <taxon>Arthropoda</taxon>
        <taxon>Hexapoda</taxon>
        <taxon>Insecta</taxon>
        <taxon>Pterygota</taxon>
        <taxon>Neoptera</taxon>
        <taxon>Endopterygota</taxon>
        <taxon>Coleoptera</taxon>
        <taxon>Polyphaga</taxon>
        <taxon>Scarabaeiformia</taxon>
        <taxon>Scarabaeidae</taxon>
        <taxon>Rutelinae</taxon>
        <taxon>Popillia</taxon>
    </lineage>
</organism>
<protein>
    <submittedName>
        <fullName evidence="1">Uncharacterized protein</fullName>
    </submittedName>
</protein>
<dbReference type="Proteomes" id="UP001458880">
    <property type="component" value="Unassembled WGS sequence"/>
</dbReference>
<gene>
    <name evidence="1" type="ORF">QE152_g5038</name>
</gene>
<proteinExistence type="predicted"/>
<name>A0AAW1MY56_POPJA</name>
<reference evidence="1 2" key="1">
    <citation type="journal article" date="2024" name="BMC Genomics">
        <title>De novo assembly and annotation of Popillia japonica's genome with initial clues to its potential as an invasive pest.</title>
        <authorList>
            <person name="Cucini C."/>
            <person name="Boschi S."/>
            <person name="Funari R."/>
            <person name="Cardaioli E."/>
            <person name="Iannotti N."/>
            <person name="Marturano G."/>
            <person name="Paoli F."/>
            <person name="Bruttini M."/>
            <person name="Carapelli A."/>
            <person name="Frati F."/>
            <person name="Nardi F."/>
        </authorList>
    </citation>
    <scope>NUCLEOTIDE SEQUENCE [LARGE SCALE GENOMIC DNA]</scope>
    <source>
        <strain evidence="1">DMR45628</strain>
    </source>
</reference>
<dbReference type="EMBL" id="JASPKY010000028">
    <property type="protein sequence ID" value="KAK9751393.1"/>
    <property type="molecule type" value="Genomic_DNA"/>
</dbReference>
<sequence length="214" mass="25625">MEKKDEVEEVIVRDVHDMHDILIIIIACARFTVTYKLSEKHRLFSGRYTVCYRIQRMYQDKSNLLHFVEDVVSAFTARCCIRTDATSSNKTSYNLYPRAFSGFLREQAKRQMPEFTISCHYTQKDVFFFITIISRHLHLPPIVLKNIDRENIFRQYWSVCASIRNKNKCDRPPLRLLVQCPILVWSRCKRDFYDSILPKIHKSFFFYSYVGRLR</sequence>